<dbReference type="PANTHER" id="PTHR46796">
    <property type="entry name" value="HTH-TYPE TRANSCRIPTIONAL ACTIVATOR RHAS-RELATED"/>
    <property type="match status" value="1"/>
</dbReference>
<dbReference type="RefSeq" id="WP_087445323.1">
    <property type="nucleotide sequence ID" value="NZ_CABMNB010000047.1"/>
</dbReference>
<dbReference type="InterPro" id="IPR009057">
    <property type="entry name" value="Homeodomain-like_sf"/>
</dbReference>
<dbReference type="AlphaFoldDB" id="A0AAP9J0M1"/>
<sequence length="304" mass="34794">MDSIHFPILTDEERLLPLVVTTVGSWTNQLETIRPHGYPDYQWLQCTTGRGMFQWKGGGPAVEIGPGQGVLLYPDVPHVYRPLEEPWGIYWLGYHGALAQELTSMVHVHHSAAMTVGDPEQTLALIRGAISWLDRASGGHGPRLSALAYELMMAWSECGRHDRGLHRKSGVQPLAPLLEWIHEHYQEDVSLQQMADRLQVSPQYVCTLFRRTFGLRPLQYVNRLRIRKSKQLLISCPDMAVAHVGKEAGFRHASYFIQRFKQQEHMTPVQFRQMYGRLPYKPDEQERMLLPDAMNVMGWAAKKS</sequence>
<evidence type="ECO:0000313" key="5">
    <source>
        <dbReference type="EMBL" id="MCY9606341.1"/>
    </source>
</evidence>
<evidence type="ECO:0000256" key="1">
    <source>
        <dbReference type="ARBA" id="ARBA00023015"/>
    </source>
</evidence>
<dbReference type="Pfam" id="PF02311">
    <property type="entry name" value="AraC_binding"/>
    <property type="match status" value="1"/>
</dbReference>
<evidence type="ECO:0000259" key="4">
    <source>
        <dbReference type="PROSITE" id="PS01124"/>
    </source>
</evidence>
<dbReference type="EMBL" id="JAMDMM010000010">
    <property type="protein sequence ID" value="MCY9606341.1"/>
    <property type="molecule type" value="Genomic_DNA"/>
</dbReference>
<dbReference type="SUPFAM" id="SSF51215">
    <property type="entry name" value="Regulatory protein AraC"/>
    <property type="match status" value="1"/>
</dbReference>
<reference evidence="5 8" key="2">
    <citation type="submission" date="2022-05" db="EMBL/GenBank/DDBJ databases">
        <title>Genome Sequencing of Bee-Associated Microbes.</title>
        <authorList>
            <person name="Dunlap C."/>
        </authorList>
    </citation>
    <scope>NUCLEOTIDE SEQUENCE [LARGE SCALE GENOMIC DNA]</scope>
    <source>
        <strain evidence="5 8">NRRL B-14613</strain>
    </source>
</reference>
<dbReference type="Gene3D" id="2.60.120.280">
    <property type="entry name" value="Regulatory protein AraC"/>
    <property type="match status" value="1"/>
</dbReference>
<evidence type="ECO:0000313" key="8">
    <source>
        <dbReference type="Proteomes" id="UP001209276"/>
    </source>
</evidence>
<dbReference type="InterPro" id="IPR050204">
    <property type="entry name" value="AraC_XylS_family_regulators"/>
</dbReference>
<keyword evidence="1" id="KW-0805">Transcription regulation</keyword>
<keyword evidence="8" id="KW-1185">Reference proteome</keyword>
<dbReference type="PANTHER" id="PTHR46796:SF6">
    <property type="entry name" value="ARAC SUBFAMILY"/>
    <property type="match status" value="1"/>
</dbReference>
<evidence type="ECO:0000256" key="2">
    <source>
        <dbReference type="ARBA" id="ARBA00023125"/>
    </source>
</evidence>
<dbReference type="Proteomes" id="UP001209276">
    <property type="component" value="Unassembled WGS sequence"/>
</dbReference>
<proteinExistence type="predicted"/>
<dbReference type="SMART" id="SM00342">
    <property type="entry name" value="HTH_ARAC"/>
    <property type="match status" value="1"/>
</dbReference>
<dbReference type="GeneID" id="76995965"/>
<feature type="domain" description="HTH araC/xylS-type" evidence="4">
    <location>
        <begin position="175"/>
        <end position="274"/>
    </location>
</feature>
<dbReference type="PROSITE" id="PS01124">
    <property type="entry name" value="HTH_ARAC_FAMILY_2"/>
    <property type="match status" value="1"/>
</dbReference>
<dbReference type="GO" id="GO:0043565">
    <property type="term" value="F:sequence-specific DNA binding"/>
    <property type="evidence" value="ECO:0007669"/>
    <property type="project" value="InterPro"/>
</dbReference>
<reference evidence="6 7" key="1">
    <citation type="submission" date="2019-07" db="EMBL/GenBank/DDBJ databases">
        <title>Paenibacillus thiaminolyticus NRRL B-4156.</title>
        <authorList>
            <person name="Hehnly C."/>
            <person name="Zhang L."/>
        </authorList>
    </citation>
    <scope>NUCLEOTIDE SEQUENCE [LARGE SCALE GENOMIC DNA]</scope>
    <source>
        <strain evidence="6 7">NRRL B-4156</strain>
    </source>
</reference>
<dbReference type="SUPFAM" id="SSF46689">
    <property type="entry name" value="Homeodomain-like"/>
    <property type="match status" value="2"/>
</dbReference>
<dbReference type="GO" id="GO:0003700">
    <property type="term" value="F:DNA-binding transcription factor activity"/>
    <property type="evidence" value="ECO:0007669"/>
    <property type="project" value="InterPro"/>
</dbReference>
<keyword evidence="2" id="KW-0238">DNA-binding</keyword>
<dbReference type="InterPro" id="IPR003313">
    <property type="entry name" value="AraC-bd"/>
</dbReference>
<name>A0AAP9J0M1_PANTH</name>
<evidence type="ECO:0000313" key="7">
    <source>
        <dbReference type="Proteomes" id="UP000315377"/>
    </source>
</evidence>
<dbReference type="Proteomes" id="UP000315377">
    <property type="component" value="Chromosome"/>
</dbReference>
<accession>A0AAP9J0M1</accession>
<keyword evidence="3" id="KW-0804">Transcription</keyword>
<dbReference type="EMBL" id="CP041405">
    <property type="protein sequence ID" value="QDM43494.1"/>
    <property type="molecule type" value="Genomic_DNA"/>
</dbReference>
<dbReference type="InterPro" id="IPR037923">
    <property type="entry name" value="HTH-like"/>
</dbReference>
<evidence type="ECO:0000313" key="6">
    <source>
        <dbReference type="EMBL" id="QDM43494.1"/>
    </source>
</evidence>
<dbReference type="Gene3D" id="1.10.10.60">
    <property type="entry name" value="Homeodomain-like"/>
    <property type="match status" value="2"/>
</dbReference>
<dbReference type="InterPro" id="IPR018060">
    <property type="entry name" value="HTH_AraC"/>
</dbReference>
<protein>
    <submittedName>
        <fullName evidence="6">AraC family transcriptional regulator</fullName>
    </submittedName>
</protein>
<dbReference type="Pfam" id="PF12833">
    <property type="entry name" value="HTH_18"/>
    <property type="match status" value="1"/>
</dbReference>
<gene>
    <name evidence="6" type="ORF">FLT43_08285</name>
    <name evidence="5" type="ORF">M5W83_04095</name>
</gene>
<organism evidence="6 7">
    <name type="scientific">Paenibacillus thiaminolyticus</name>
    <name type="common">Bacillus thiaminolyticus</name>
    <dbReference type="NCBI Taxonomy" id="49283"/>
    <lineage>
        <taxon>Bacteria</taxon>
        <taxon>Bacillati</taxon>
        <taxon>Bacillota</taxon>
        <taxon>Bacilli</taxon>
        <taxon>Bacillales</taxon>
        <taxon>Paenibacillaceae</taxon>
        <taxon>Paenibacillus</taxon>
    </lineage>
</organism>
<evidence type="ECO:0000256" key="3">
    <source>
        <dbReference type="ARBA" id="ARBA00023163"/>
    </source>
</evidence>